<dbReference type="Gene3D" id="3.90.1330.10">
    <property type="entry name" value="Alpha-glucuronidase, C-terminal domain"/>
    <property type="match status" value="1"/>
</dbReference>
<feature type="active site" description="Proton acceptor" evidence="9">
    <location>
        <position position="411"/>
    </location>
</feature>
<keyword evidence="6 10" id="KW-0624">Polysaccharide degradation</keyword>
<dbReference type="GO" id="GO:0033939">
    <property type="term" value="F:xylan alpha-1,2-glucuronosidase activity"/>
    <property type="evidence" value="ECO:0007669"/>
    <property type="project" value="UniProtKB-EC"/>
</dbReference>
<dbReference type="Pfam" id="PF07477">
    <property type="entry name" value="Glyco_hydro_67C"/>
    <property type="match status" value="1"/>
</dbReference>
<dbReference type="Pfam" id="PF07488">
    <property type="entry name" value="Glyco_hydro_67M"/>
    <property type="match status" value="1"/>
</dbReference>
<evidence type="ECO:0000259" key="13">
    <source>
        <dbReference type="Pfam" id="PF07488"/>
    </source>
</evidence>
<evidence type="ECO:0000256" key="2">
    <source>
        <dbReference type="ARBA" id="ARBA00022651"/>
    </source>
</evidence>
<comment type="caution">
    <text evidence="14">The sequence shown here is derived from an EMBL/GenBank/DDBJ whole genome shotgun (WGS) entry which is preliminary data.</text>
</comment>
<evidence type="ECO:0000256" key="10">
    <source>
        <dbReference type="RuleBase" id="RU361198"/>
    </source>
</evidence>
<dbReference type="Pfam" id="PF03648">
    <property type="entry name" value="Glyco_hydro_67N"/>
    <property type="match status" value="1"/>
</dbReference>
<evidence type="ECO:0000256" key="3">
    <source>
        <dbReference type="ARBA" id="ARBA00022801"/>
    </source>
</evidence>
<evidence type="ECO:0000259" key="12">
    <source>
        <dbReference type="Pfam" id="PF07477"/>
    </source>
</evidence>
<dbReference type="InterPro" id="IPR029018">
    <property type="entry name" value="Hex-like_dom2"/>
</dbReference>
<dbReference type="PANTHER" id="PTHR39207:SF1">
    <property type="entry name" value="ALPHA-GLUCURONIDASE A"/>
    <property type="match status" value="1"/>
</dbReference>
<protein>
    <recommendedName>
        <fullName evidence="10">Xylan alpha-1,2-glucuronidase</fullName>
        <ecNumber evidence="10">3.2.1.131</ecNumber>
    </recommendedName>
</protein>
<evidence type="ECO:0000256" key="7">
    <source>
        <dbReference type="ARBA" id="ARBA00052795"/>
    </source>
</evidence>
<dbReference type="InterPro" id="IPR037054">
    <property type="entry name" value="A-glucoronidase_C_sf"/>
</dbReference>
<proteinExistence type="inferred from homology"/>
<reference evidence="14 15" key="1">
    <citation type="submission" date="2019-03" db="EMBL/GenBank/DDBJ databases">
        <title>Subsurface microbial communities from deep shales in Ohio and West Virginia, USA.</title>
        <authorList>
            <person name="Wrighton K."/>
        </authorList>
    </citation>
    <scope>NUCLEOTIDE SEQUENCE [LARGE SCALE GENOMIC DNA]</scope>
    <source>
        <strain evidence="14 15">MSL 7</strain>
    </source>
</reference>
<dbReference type="InterPro" id="IPR017853">
    <property type="entry name" value="GH"/>
</dbReference>
<evidence type="ECO:0000256" key="6">
    <source>
        <dbReference type="ARBA" id="ARBA00023326"/>
    </source>
</evidence>
<keyword evidence="4 10" id="KW-0119">Carbohydrate metabolism</keyword>
<feature type="domain" description="Glycosyl hydrolase family 67 C-terminal" evidence="12">
    <location>
        <begin position="472"/>
        <end position="694"/>
    </location>
</feature>
<evidence type="ECO:0000256" key="9">
    <source>
        <dbReference type="PIRSR" id="PIRSR029900-1"/>
    </source>
</evidence>
<dbReference type="Gene3D" id="3.20.20.80">
    <property type="entry name" value="Glycosidases"/>
    <property type="match status" value="1"/>
</dbReference>
<feature type="active site" description="Proton acceptor" evidence="9">
    <location>
        <position position="383"/>
    </location>
</feature>
<evidence type="ECO:0000313" key="15">
    <source>
        <dbReference type="Proteomes" id="UP000295176"/>
    </source>
</evidence>
<keyword evidence="3 8" id="KW-0378">Hydrolase</keyword>
<dbReference type="InterPro" id="IPR011395">
    <property type="entry name" value="Glyco_hydro_67_aGlcAse"/>
</dbReference>
<dbReference type="GO" id="GO:0005576">
    <property type="term" value="C:extracellular region"/>
    <property type="evidence" value="ECO:0007669"/>
    <property type="project" value="InterPro"/>
</dbReference>
<evidence type="ECO:0000256" key="4">
    <source>
        <dbReference type="ARBA" id="ARBA00023277"/>
    </source>
</evidence>
<dbReference type="FunFam" id="3.20.20.80:FF:000096">
    <property type="entry name" value="Xylan alpha-1,2-glucuronidase"/>
    <property type="match status" value="1"/>
</dbReference>
<evidence type="ECO:0000256" key="1">
    <source>
        <dbReference type="ARBA" id="ARBA00008833"/>
    </source>
</evidence>
<sequence>MSEMKVVNKNSKAYQAWLSYEKLSDSYLKEYNELLSNISVYGKTNLNASIKEEINRALAKFLSADFELNFNQQLQNKILIAAGKELKEIAADNEKLDSLLKSIDFAELNDEGYLIKYFKEEDLLLLTAKSDQGLLYGNFELLREIQQENNLEQLDLLSNPKNNLRMLNHWDNLDGSIERGYAGKSIFYQDNHLVNDLNRIKDYARMLASIGINALSINNVNVSYEETRLIDDKIEMVITIADILRDYGITTYLSANYASPMQLSSIDTADPLDEKVRLWWKEKAAEIYEQIPDFGGFVVKADSEGRPGPFTYGRSHADGANMLAEALEPYGGLLIWRCFVYNCQQDWRDKKTDRARAAYDNFKDLDGEFKENVLLQIKNGPMDFQVREPVAPLFGAMPKTNQVLELQVTQEYTGQQKDLCYLIPQWKKITDFDTYAEGENTPVKRIVDGSLYNQSNTGFAAVVNVGNDQNWTGHHLAQANLYGYGRLAWNSDLSAVEITEEWIKITFGLDQEVMESLLRMLLYSWSIYEDYTSPLGIGWMVNPDHHYGVNVNGYEYSRWGTYHRADHEGIGVDRSLATGTGYAGQYFEENAEKYETIENCPDELLLFFHHVPYTHELDTGKTVIQHIYDSHFRGVAAVKELQGHWEKLEGKVDETIYKNVKNRLEMQLENAVEWRDQVNTYFHRISGIDDQYDRKIY</sequence>
<keyword evidence="5 8" id="KW-0326">Glycosidase</keyword>
<evidence type="ECO:0000259" key="11">
    <source>
        <dbReference type="Pfam" id="PF03648"/>
    </source>
</evidence>
<dbReference type="AlphaFoldDB" id="A0A4V3CX44"/>
<dbReference type="PIRSF" id="PIRSF029900">
    <property type="entry name" value="Alpha-glucuronds"/>
    <property type="match status" value="1"/>
</dbReference>
<dbReference type="InterPro" id="IPR011100">
    <property type="entry name" value="Glyco_hydro_67_cat"/>
</dbReference>
<dbReference type="InterPro" id="IPR005154">
    <property type="entry name" value="Glyco_hydro_67_aGlcAse_N"/>
</dbReference>
<comment type="catalytic activity">
    <reaction evidence="7 10">
        <text>Hydrolysis of (1-&gt;2)-alpha-D-(4-O-methyl)glucuronosyl links in the main chain of hardwood xylans.</text>
        <dbReference type="EC" id="3.2.1.131"/>
    </reaction>
</comment>
<accession>A0A4V3CX44</accession>
<evidence type="ECO:0000256" key="8">
    <source>
        <dbReference type="PIRNR" id="PIRNR029900"/>
    </source>
</evidence>
<dbReference type="Proteomes" id="UP000295176">
    <property type="component" value="Unassembled WGS sequence"/>
</dbReference>
<comment type="subunit">
    <text evidence="10">Homodimer.</text>
</comment>
<dbReference type="SUPFAM" id="SSF55545">
    <property type="entry name" value="beta-N-acetylhexosaminidase-like domain"/>
    <property type="match status" value="1"/>
</dbReference>
<evidence type="ECO:0000313" key="14">
    <source>
        <dbReference type="EMBL" id="TDP88868.1"/>
    </source>
</evidence>
<dbReference type="PANTHER" id="PTHR39207">
    <property type="entry name" value="ALPHA-GLUCURONIDASE A"/>
    <property type="match status" value="1"/>
</dbReference>
<dbReference type="RefSeq" id="WP_133531063.1">
    <property type="nucleotide sequence ID" value="NZ_SNXX01000029.1"/>
</dbReference>
<dbReference type="EMBL" id="SNXX01000029">
    <property type="protein sequence ID" value="TDP88868.1"/>
    <property type="molecule type" value="Genomic_DNA"/>
</dbReference>
<dbReference type="GO" id="GO:2000886">
    <property type="term" value="P:glucuronoxylan catabolic process"/>
    <property type="evidence" value="ECO:0007669"/>
    <property type="project" value="UniProtKB-ARBA"/>
</dbReference>
<keyword evidence="2 8" id="KW-0858">Xylan degradation</keyword>
<name>A0A4V3CX44_9FIRM</name>
<evidence type="ECO:0000256" key="5">
    <source>
        <dbReference type="ARBA" id="ARBA00023295"/>
    </source>
</evidence>
<dbReference type="InterPro" id="IPR011099">
    <property type="entry name" value="Glyco_hydro_67_C"/>
</dbReference>
<feature type="active site" description="Proton donor" evidence="9">
    <location>
        <position position="304"/>
    </location>
</feature>
<dbReference type="EC" id="3.2.1.131" evidence="10"/>
<feature type="domain" description="Alpha glucuronidase N-terminal" evidence="11">
    <location>
        <begin position="16"/>
        <end position="141"/>
    </location>
</feature>
<dbReference type="GO" id="GO:0046559">
    <property type="term" value="F:alpha-glucuronidase activity"/>
    <property type="evidence" value="ECO:0007669"/>
    <property type="project" value="InterPro"/>
</dbReference>
<dbReference type="Gene3D" id="3.30.379.10">
    <property type="entry name" value="Chitobiase/beta-hexosaminidase domain 2-like"/>
    <property type="match status" value="1"/>
</dbReference>
<dbReference type="SUPFAM" id="SSF51445">
    <property type="entry name" value="(Trans)glycosidases"/>
    <property type="match status" value="1"/>
</dbReference>
<organism evidence="14 15">
    <name type="scientific">Halanaerobium saccharolyticum</name>
    <dbReference type="NCBI Taxonomy" id="43595"/>
    <lineage>
        <taxon>Bacteria</taxon>
        <taxon>Bacillati</taxon>
        <taxon>Bacillota</taxon>
        <taxon>Clostridia</taxon>
        <taxon>Halanaerobiales</taxon>
        <taxon>Halanaerobiaceae</taxon>
        <taxon>Halanaerobium</taxon>
    </lineage>
</organism>
<comment type="similarity">
    <text evidence="1 8 10">Belongs to the glycosyl hydrolase 67 family.</text>
</comment>
<gene>
    <name evidence="14" type="ORF">C7957_12914</name>
</gene>
<feature type="domain" description="Glycosyl hydrolase family 67 catalytic" evidence="13">
    <location>
        <begin position="145"/>
        <end position="471"/>
    </location>
</feature>